<dbReference type="RefSeq" id="WP_038063067.1">
    <property type="nucleotide sequence ID" value="NZ_CP008796.1"/>
</dbReference>
<dbReference type="GO" id="GO:1902201">
    <property type="term" value="P:negative regulation of bacterial-type flagellum-dependent cell motility"/>
    <property type="evidence" value="ECO:0007669"/>
    <property type="project" value="TreeGrafter"/>
</dbReference>
<dbReference type="PANTHER" id="PTHR45138">
    <property type="entry name" value="REGULATORY COMPONENTS OF SENSORY TRANSDUCTION SYSTEM"/>
    <property type="match status" value="1"/>
</dbReference>
<evidence type="ECO:0000259" key="6">
    <source>
        <dbReference type="PROSITE" id="PS50887"/>
    </source>
</evidence>
<dbReference type="SUPFAM" id="SSF55073">
    <property type="entry name" value="Nucleotide cyclase"/>
    <property type="match status" value="1"/>
</dbReference>
<dbReference type="EMBL" id="CP008796">
    <property type="protein sequence ID" value="AIH03413.1"/>
    <property type="molecule type" value="Genomic_DNA"/>
</dbReference>
<dbReference type="GO" id="GO:0052621">
    <property type="term" value="F:diguanylate cyclase activity"/>
    <property type="evidence" value="ECO:0007669"/>
    <property type="project" value="UniProtKB-EC"/>
</dbReference>
<feature type="transmembrane region" description="Helical" evidence="3">
    <location>
        <begin position="12"/>
        <end position="33"/>
    </location>
</feature>
<dbReference type="InterPro" id="IPR035965">
    <property type="entry name" value="PAS-like_dom_sf"/>
</dbReference>
<proteinExistence type="predicted"/>
<dbReference type="AlphaFoldDB" id="A0A075WSM6"/>
<evidence type="ECO:0000259" key="4">
    <source>
        <dbReference type="PROSITE" id="PS50112"/>
    </source>
</evidence>
<name>A0A075WSM6_9BACT</name>
<keyword evidence="8" id="KW-1185">Reference proteome</keyword>
<accession>A0A075WSM6</accession>
<dbReference type="FunFam" id="3.30.70.270:FF:000001">
    <property type="entry name" value="Diguanylate cyclase domain protein"/>
    <property type="match status" value="1"/>
</dbReference>
<dbReference type="InterPro" id="IPR000160">
    <property type="entry name" value="GGDEF_dom"/>
</dbReference>
<evidence type="ECO:0000259" key="5">
    <source>
        <dbReference type="PROSITE" id="PS50113"/>
    </source>
</evidence>
<dbReference type="Pfam" id="PF13426">
    <property type="entry name" value="PAS_9"/>
    <property type="match status" value="1"/>
</dbReference>
<dbReference type="Proteomes" id="UP000028481">
    <property type="component" value="Chromosome"/>
</dbReference>
<dbReference type="InterPro" id="IPR050469">
    <property type="entry name" value="Diguanylate_Cyclase"/>
</dbReference>
<dbReference type="NCBIfam" id="TIGR00229">
    <property type="entry name" value="sensory_box"/>
    <property type="match status" value="1"/>
</dbReference>
<dbReference type="CDD" id="cd01949">
    <property type="entry name" value="GGDEF"/>
    <property type="match status" value="1"/>
</dbReference>
<evidence type="ECO:0000313" key="8">
    <source>
        <dbReference type="Proteomes" id="UP000028481"/>
    </source>
</evidence>
<dbReference type="eggNOG" id="COG3706">
    <property type="taxonomic scope" value="Bacteria"/>
</dbReference>
<comment type="catalytic activity">
    <reaction evidence="2">
        <text>2 GTP = 3',3'-c-di-GMP + 2 diphosphate</text>
        <dbReference type="Rhea" id="RHEA:24898"/>
        <dbReference type="ChEBI" id="CHEBI:33019"/>
        <dbReference type="ChEBI" id="CHEBI:37565"/>
        <dbReference type="ChEBI" id="CHEBI:58805"/>
        <dbReference type="EC" id="2.7.7.65"/>
    </reaction>
</comment>
<keyword evidence="3" id="KW-0812">Transmembrane</keyword>
<dbReference type="KEGG" id="tcm:HL41_00390"/>
<keyword evidence="3" id="KW-0472">Membrane</keyword>
<dbReference type="OrthoDB" id="5347817at2"/>
<evidence type="ECO:0000256" key="1">
    <source>
        <dbReference type="ARBA" id="ARBA00012528"/>
    </source>
</evidence>
<sequence length="630" mass="73176">MKDFLRSYKSYILILISVLFGWTLGIWFIYYNFQKQKQTIFSNHLDHKLAMYNSVLYSMKELTSLYAQGIGASQNIKNIFTTYKENEEVLRKKIYQFLLPFIKSLVSLEIDLHFHTQEGRSLLRFYNPSVYGEDLTQYREDVVYVMTHKKPVFGFSTGKMLSGFRHTFPLLDERGDYLGGVDFIISLKHFEKLVYQLNPGACFRLIFNKKETVDKLEEPYKSQFSHSFFGEDLVEYQGSFRNDSLCGSTLHGLQQDLKFKKAISSDKPHIVELKQQGKVYEVVTLPIKDFKEKTVGYLLIIQRAEAVEGLYKEFYRNVYIYTLLLLLILFISFYTNRKARESFLERKKFNTVIQFMESAVYTVKELKINFVNPKLLKLLGYSEEDLIGKRDHEVFVEPVDDRCEICEAISKGEEFTGDMVLKKKDGSYLIANVKVSHVRDELGKVVETVVCFWDITLRKKLEDALYLNSITDPLTRLFNRRFIATVLENLKEKASETKQTFSVIIIDIDNFKRINDLYGHDVGDEVLSVLAETLKGQLRDQDIVGRWGGEEFIVVLPETDLKNSVLVAEKLRKAVEDLEIGIHRLKITISLGVSEYRLKEKEEIASLIKRADSALYLAKRSGKNCVKFET</sequence>
<dbReference type="PANTHER" id="PTHR45138:SF9">
    <property type="entry name" value="DIGUANYLATE CYCLASE DGCM-RELATED"/>
    <property type="match status" value="1"/>
</dbReference>
<reference evidence="7 8" key="1">
    <citation type="journal article" date="2015" name="Genome Announc.">
        <title>Genome Sequence of a Sulfate-Reducing Thermophilic Bacterium, Thermodesulfobacterium commune DSM 2178T (Phylum Thermodesulfobacteria).</title>
        <authorList>
            <person name="Bhatnagar S."/>
            <person name="Badger J.H."/>
            <person name="Madupu R."/>
            <person name="Khouri H.M."/>
            <person name="O'Connor E.M."/>
            <person name="Robb F.T."/>
            <person name="Ward N.L."/>
            <person name="Eisen J.A."/>
        </authorList>
    </citation>
    <scope>NUCLEOTIDE SEQUENCE [LARGE SCALE GENOMIC DNA]</scope>
    <source>
        <strain evidence="7 8">DSM 2178</strain>
    </source>
</reference>
<dbReference type="PaxDb" id="289377-HL41_00390"/>
<feature type="transmembrane region" description="Helical" evidence="3">
    <location>
        <begin position="318"/>
        <end position="336"/>
    </location>
</feature>
<dbReference type="GO" id="GO:0005886">
    <property type="term" value="C:plasma membrane"/>
    <property type="evidence" value="ECO:0007669"/>
    <property type="project" value="TreeGrafter"/>
</dbReference>
<evidence type="ECO:0000256" key="2">
    <source>
        <dbReference type="ARBA" id="ARBA00034247"/>
    </source>
</evidence>
<dbReference type="InterPro" id="IPR000014">
    <property type="entry name" value="PAS"/>
</dbReference>
<dbReference type="PROSITE" id="PS50112">
    <property type="entry name" value="PAS"/>
    <property type="match status" value="1"/>
</dbReference>
<dbReference type="InterPro" id="IPR029787">
    <property type="entry name" value="Nucleotide_cyclase"/>
</dbReference>
<feature type="domain" description="GGDEF" evidence="6">
    <location>
        <begin position="499"/>
        <end position="630"/>
    </location>
</feature>
<dbReference type="SMART" id="SM00267">
    <property type="entry name" value="GGDEF"/>
    <property type="match status" value="1"/>
</dbReference>
<dbReference type="GO" id="GO:0043709">
    <property type="term" value="P:cell adhesion involved in single-species biofilm formation"/>
    <property type="evidence" value="ECO:0007669"/>
    <property type="project" value="TreeGrafter"/>
</dbReference>
<gene>
    <name evidence="7" type="ORF">HL41_00390</name>
</gene>
<dbReference type="InterPro" id="IPR043128">
    <property type="entry name" value="Rev_trsase/Diguanyl_cyclase"/>
</dbReference>
<evidence type="ECO:0000313" key="7">
    <source>
        <dbReference type="EMBL" id="AIH03413.1"/>
    </source>
</evidence>
<evidence type="ECO:0000256" key="3">
    <source>
        <dbReference type="SAM" id="Phobius"/>
    </source>
</evidence>
<dbReference type="NCBIfam" id="TIGR00254">
    <property type="entry name" value="GGDEF"/>
    <property type="match status" value="1"/>
</dbReference>
<dbReference type="STRING" id="289377.HL41_00390"/>
<dbReference type="Gene3D" id="3.30.70.270">
    <property type="match status" value="1"/>
</dbReference>
<dbReference type="CDD" id="cd00130">
    <property type="entry name" value="PAS"/>
    <property type="match status" value="1"/>
</dbReference>
<organism evidence="7 8">
    <name type="scientific">Thermodesulfobacterium commune DSM 2178</name>
    <dbReference type="NCBI Taxonomy" id="289377"/>
    <lineage>
        <taxon>Bacteria</taxon>
        <taxon>Pseudomonadati</taxon>
        <taxon>Thermodesulfobacteriota</taxon>
        <taxon>Thermodesulfobacteria</taxon>
        <taxon>Thermodesulfobacteriales</taxon>
        <taxon>Thermodesulfobacteriaceae</taxon>
        <taxon>Thermodesulfobacterium</taxon>
    </lineage>
</organism>
<dbReference type="HOGENOM" id="CLU_027484_0_0_0"/>
<dbReference type="PROSITE" id="PS50113">
    <property type="entry name" value="PAC"/>
    <property type="match status" value="1"/>
</dbReference>
<dbReference type="PROSITE" id="PS50887">
    <property type="entry name" value="GGDEF"/>
    <property type="match status" value="1"/>
</dbReference>
<dbReference type="EC" id="2.7.7.65" evidence="1"/>
<dbReference type="SUPFAM" id="SSF55785">
    <property type="entry name" value="PYP-like sensor domain (PAS domain)"/>
    <property type="match status" value="1"/>
</dbReference>
<feature type="domain" description="PAC" evidence="5">
    <location>
        <begin position="415"/>
        <end position="467"/>
    </location>
</feature>
<keyword evidence="3" id="KW-1133">Transmembrane helix</keyword>
<protein>
    <recommendedName>
        <fullName evidence="1">diguanylate cyclase</fullName>
        <ecNumber evidence="1">2.7.7.65</ecNumber>
    </recommendedName>
</protein>
<dbReference type="Pfam" id="PF00990">
    <property type="entry name" value="GGDEF"/>
    <property type="match status" value="1"/>
</dbReference>
<feature type="domain" description="PAS" evidence="4">
    <location>
        <begin position="367"/>
        <end position="400"/>
    </location>
</feature>
<dbReference type="InterPro" id="IPR000700">
    <property type="entry name" value="PAS-assoc_C"/>
</dbReference>
<dbReference type="Gene3D" id="3.30.450.20">
    <property type="entry name" value="PAS domain"/>
    <property type="match status" value="1"/>
</dbReference>